<keyword evidence="4 11" id="KW-1133">Transmembrane helix</keyword>
<keyword evidence="7 9" id="KW-0675">Receptor</keyword>
<dbReference type="eggNOG" id="KOG3656">
    <property type="taxonomic scope" value="Eukaryota"/>
</dbReference>
<dbReference type="Gene3D" id="1.20.1070.10">
    <property type="entry name" value="Rhodopsin 7-helix transmembrane proteins"/>
    <property type="match status" value="1"/>
</dbReference>
<dbReference type="EnsemblMetazoa" id="Aqu2.1.22306_001">
    <property type="protein sequence ID" value="Aqu2.1.22306_001"/>
    <property type="gene ID" value="Aqu2.1.22306"/>
</dbReference>
<feature type="compositionally biased region" description="Low complexity" evidence="10">
    <location>
        <begin position="567"/>
        <end position="586"/>
    </location>
</feature>
<evidence type="ECO:0000313" key="14">
    <source>
        <dbReference type="Proteomes" id="UP000007879"/>
    </source>
</evidence>
<evidence type="ECO:0000256" key="6">
    <source>
        <dbReference type="ARBA" id="ARBA00023136"/>
    </source>
</evidence>
<evidence type="ECO:0000256" key="11">
    <source>
        <dbReference type="SAM" id="Phobius"/>
    </source>
</evidence>
<reference evidence="14" key="1">
    <citation type="journal article" date="2010" name="Nature">
        <title>The Amphimedon queenslandica genome and the evolution of animal complexity.</title>
        <authorList>
            <person name="Srivastava M."/>
            <person name="Simakov O."/>
            <person name="Chapman J."/>
            <person name="Fahey B."/>
            <person name="Gauthier M.E."/>
            <person name="Mitros T."/>
            <person name="Richards G.S."/>
            <person name="Conaco C."/>
            <person name="Dacre M."/>
            <person name="Hellsten U."/>
            <person name="Larroux C."/>
            <person name="Putnam N.H."/>
            <person name="Stanke M."/>
            <person name="Adamska M."/>
            <person name="Darling A."/>
            <person name="Degnan S.M."/>
            <person name="Oakley T.H."/>
            <person name="Plachetzki D.C."/>
            <person name="Zhai Y."/>
            <person name="Adamski M."/>
            <person name="Calcino A."/>
            <person name="Cummins S.F."/>
            <person name="Goodstein D.M."/>
            <person name="Harris C."/>
            <person name="Jackson D.J."/>
            <person name="Leys S.P."/>
            <person name="Shu S."/>
            <person name="Woodcroft B.J."/>
            <person name="Vervoort M."/>
            <person name="Kosik K.S."/>
            <person name="Manning G."/>
            <person name="Degnan B.M."/>
            <person name="Rokhsar D.S."/>
        </authorList>
    </citation>
    <scope>NUCLEOTIDE SEQUENCE [LARGE SCALE GENOMIC DNA]</scope>
</reference>
<keyword evidence="5 9" id="KW-0297">G-protein coupled receptor</keyword>
<dbReference type="Proteomes" id="UP000007879">
    <property type="component" value="Unassembled WGS sequence"/>
</dbReference>
<reference evidence="13" key="2">
    <citation type="submission" date="2017-05" db="UniProtKB">
        <authorList>
            <consortium name="EnsemblMetazoa"/>
        </authorList>
    </citation>
    <scope>IDENTIFICATION</scope>
</reference>
<feature type="compositionally biased region" description="Polar residues" evidence="10">
    <location>
        <begin position="490"/>
        <end position="501"/>
    </location>
</feature>
<evidence type="ECO:0000259" key="12">
    <source>
        <dbReference type="PROSITE" id="PS50262"/>
    </source>
</evidence>
<keyword evidence="14" id="KW-1185">Reference proteome</keyword>
<dbReference type="GO" id="GO:0004930">
    <property type="term" value="F:G protein-coupled receptor activity"/>
    <property type="evidence" value="ECO:0007669"/>
    <property type="project" value="UniProtKB-KW"/>
</dbReference>
<protein>
    <recommendedName>
        <fullName evidence="12">G-protein coupled receptors family 1 profile domain-containing protein</fullName>
    </recommendedName>
</protein>
<evidence type="ECO:0000256" key="8">
    <source>
        <dbReference type="ARBA" id="ARBA00023224"/>
    </source>
</evidence>
<feature type="compositionally biased region" description="Polar residues" evidence="10">
    <location>
        <begin position="401"/>
        <end position="416"/>
    </location>
</feature>
<evidence type="ECO:0000256" key="7">
    <source>
        <dbReference type="ARBA" id="ARBA00023170"/>
    </source>
</evidence>
<feature type="transmembrane region" description="Helical" evidence="11">
    <location>
        <begin position="88"/>
        <end position="112"/>
    </location>
</feature>
<keyword evidence="6 11" id="KW-0472">Membrane</keyword>
<feature type="region of interest" description="Disordered" evidence="10">
    <location>
        <begin position="490"/>
        <end position="600"/>
    </location>
</feature>
<feature type="region of interest" description="Disordered" evidence="10">
    <location>
        <begin position="378"/>
        <end position="463"/>
    </location>
</feature>
<dbReference type="EnsemblMetazoa" id="XM_020000735.1">
    <property type="protein sequence ID" value="XP_019856294.1"/>
    <property type="gene ID" value="LOC105313978"/>
</dbReference>
<comment type="similarity">
    <text evidence="9">Belongs to the G-protein coupled receptor 1 family.</text>
</comment>
<feature type="transmembrane region" description="Helical" evidence="11">
    <location>
        <begin position="219"/>
        <end position="243"/>
    </location>
</feature>
<feature type="transmembrane region" description="Helical" evidence="11">
    <location>
        <begin position="314"/>
        <end position="336"/>
    </location>
</feature>
<dbReference type="SMR" id="A0A1X7U4C3"/>
<feature type="compositionally biased region" description="Low complexity" evidence="10">
    <location>
        <begin position="533"/>
        <end position="543"/>
    </location>
</feature>
<dbReference type="PANTHER" id="PTHR24249">
    <property type="entry name" value="HISTAMINE RECEPTOR-RELATED G-PROTEIN COUPLED RECEPTOR"/>
    <property type="match status" value="1"/>
</dbReference>
<dbReference type="PROSITE" id="PS50262">
    <property type="entry name" value="G_PROTEIN_RECEP_F1_2"/>
    <property type="match status" value="1"/>
</dbReference>
<dbReference type="InterPro" id="IPR017452">
    <property type="entry name" value="GPCR_Rhodpsn_7TM"/>
</dbReference>
<evidence type="ECO:0000256" key="2">
    <source>
        <dbReference type="ARBA" id="ARBA00022475"/>
    </source>
</evidence>
<accession>A0A1X7U4C3</accession>
<organism evidence="13">
    <name type="scientific">Amphimedon queenslandica</name>
    <name type="common">Sponge</name>
    <dbReference type="NCBI Taxonomy" id="400682"/>
    <lineage>
        <taxon>Eukaryota</taxon>
        <taxon>Metazoa</taxon>
        <taxon>Porifera</taxon>
        <taxon>Demospongiae</taxon>
        <taxon>Heteroscleromorpha</taxon>
        <taxon>Haplosclerida</taxon>
        <taxon>Niphatidae</taxon>
        <taxon>Amphimedon</taxon>
    </lineage>
</organism>
<dbReference type="AlphaFoldDB" id="A0A1X7U4C3"/>
<evidence type="ECO:0000313" key="13">
    <source>
        <dbReference type="EnsemblMetazoa" id="Aqu2.1.22306_001"/>
    </source>
</evidence>
<dbReference type="SUPFAM" id="SSF81321">
    <property type="entry name" value="Family A G protein-coupled receptor-like"/>
    <property type="match status" value="1"/>
</dbReference>
<evidence type="ECO:0000256" key="5">
    <source>
        <dbReference type="ARBA" id="ARBA00023040"/>
    </source>
</evidence>
<evidence type="ECO:0000256" key="9">
    <source>
        <dbReference type="RuleBase" id="RU000688"/>
    </source>
</evidence>
<dbReference type="InterPro" id="IPR000276">
    <property type="entry name" value="GPCR_Rhodpsn"/>
</dbReference>
<comment type="subcellular location">
    <subcellularLocation>
        <location evidence="1">Cell membrane</location>
        <topology evidence="1">Multi-pass membrane protein</topology>
    </subcellularLocation>
</comment>
<feature type="transmembrane region" description="Helical" evidence="11">
    <location>
        <begin position="284"/>
        <end position="308"/>
    </location>
</feature>
<evidence type="ECO:0000256" key="1">
    <source>
        <dbReference type="ARBA" id="ARBA00004651"/>
    </source>
</evidence>
<dbReference type="OrthoDB" id="10044919at2759"/>
<dbReference type="PRINTS" id="PR00237">
    <property type="entry name" value="GPCRRHODOPSN"/>
</dbReference>
<feature type="compositionally biased region" description="Polar residues" evidence="10">
    <location>
        <begin position="587"/>
        <end position="600"/>
    </location>
</feature>
<feature type="transmembrane region" description="Helical" evidence="11">
    <location>
        <begin position="132"/>
        <end position="151"/>
    </location>
</feature>
<dbReference type="PROSITE" id="PS00237">
    <property type="entry name" value="G_PROTEIN_RECEP_F1_1"/>
    <property type="match status" value="1"/>
</dbReference>
<dbReference type="KEGG" id="aqu:105313978"/>
<evidence type="ECO:0000256" key="3">
    <source>
        <dbReference type="ARBA" id="ARBA00022692"/>
    </source>
</evidence>
<dbReference type="GO" id="GO:0005886">
    <property type="term" value="C:plasma membrane"/>
    <property type="evidence" value="ECO:0007669"/>
    <property type="project" value="UniProtKB-SubCell"/>
</dbReference>
<name>A0A1X7U4C3_AMPQE</name>
<evidence type="ECO:0000256" key="10">
    <source>
        <dbReference type="SAM" id="MobiDB-lite"/>
    </source>
</evidence>
<keyword evidence="3 9" id="KW-0812">Transmembrane</keyword>
<gene>
    <name evidence="13" type="primary">105313978</name>
</gene>
<feature type="compositionally biased region" description="Basic and acidic residues" evidence="10">
    <location>
        <begin position="517"/>
        <end position="529"/>
    </location>
</feature>
<keyword evidence="8 9" id="KW-0807">Transducer</keyword>
<dbReference type="InParanoid" id="A0A1X7U4C3"/>
<dbReference type="CDD" id="cd00637">
    <property type="entry name" value="7tm_classA_rhodopsin-like"/>
    <property type="match status" value="1"/>
</dbReference>
<evidence type="ECO:0000256" key="4">
    <source>
        <dbReference type="ARBA" id="ARBA00022989"/>
    </source>
</evidence>
<feature type="transmembrane region" description="Helical" evidence="11">
    <location>
        <begin position="50"/>
        <end position="76"/>
    </location>
</feature>
<feature type="transmembrane region" description="Helical" evidence="11">
    <location>
        <begin position="171"/>
        <end position="194"/>
    </location>
</feature>
<keyword evidence="2" id="KW-1003">Cell membrane</keyword>
<dbReference type="Pfam" id="PF00001">
    <property type="entry name" value="7tm_1"/>
    <property type="match status" value="1"/>
</dbReference>
<feature type="domain" description="G-protein coupled receptors family 1 profile" evidence="12">
    <location>
        <begin position="66"/>
        <end position="337"/>
    </location>
</feature>
<proteinExistence type="inferred from homology"/>
<dbReference type="InterPro" id="IPR050569">
    <property type="entry name" value="TAAR"/>
</dbReference>
<sequence>MDDDLMSGSGNGLINETEFDFSCRTSVLSTTNVTDQEFWTFRGNLGSGTIAIAFFESIIFIVALSWNLFIFVTYLLKYRLLKEPANIMLFTLSIVDLLVCILIIPFPIIVVAANGEYIFGNSDVVRCIICQVQGYFFILSTELSLHLLAILSIDRCILLSNPLKYKDIKKVWTTVVGILVIWVFCFLLALPPAFGFGEWEFNRSFGVCIPRWTPFRNSLYMILLMIEGLIPIITLAVTNVWTFKIVNRFLKKNLERKKSFRATREEVAVEKSTHRSQQNQLVKVFGALFIANIISWTPLLSLTFAIAATDGDGIPAWLLIVGWFMFLLNPTVHPILESFFIKELRTRVNRASNSVKQQVRRASRSILKMATLDSFKDIPTMNDEDESEKSRRVFGLKRKSTSQSIGNASVNTSMTDASPPDSPMGITRANTLTNSGRFPHRNRRSSSPKDNIIGTEILPPSPLLTPVSAALPRISEDSQLALTDIAKSQNNVKPKASSITDLSGKKKKRHISITVPGEKDVYRPEDRDSGTVSRSPSPSPSSSNDSAIVSGNENDNNNNNDSHHETTANNANNDDDTTTATTTANNKISSPLQSNGVNSDNGPCNLISIKAAGEIAIDIDQTVSDSD</sequence>